<evidence type="ECO:0000313" key="3">
    <source>
        <dbReference type="Proteomes" id="UP000248188"/>
    </source>
</evidence>
<dbReference type="InterPro" id="IPR006680">
    <property type="entry name" value="Amidohydro-rel"/>
</dbReference>
<proteinExistence type="predicted"/>
<protein>
    <recommendedName>
        <fullName evidence="1">Amidohydrolase-related domain-containing protein</fullName>
    </recommendedName>
</protein>
<dbReference type="SUPFAM" id="SSF51556">
    <property type="entry name" value="Metallo-dependent hydrolases"/>
    <property type="match status" value="1"/>
</dbReference>
<sequence length="108" mass="11923">MELFNSVAGSKYSCHQQLNPGKGLDPGRRSAVMTSAFSAIDTFAGLPAYYPPQLLHFMRTYGQDKVLFGSNFPQLSLKKCLEQVRALELPPAIADKFVQGNARRVFGL</sequence>
<name>A0A9Q6IHI0_9PSED</name>
<dbReference type="InterPro" id="IPR032466">
    <property type="entry name" value="Metal_Hydrolase"/>
</dbReference>
<dbReference type="AlphaFoldDB" id="A0A9Q6IHI0"/>
<gene>
    <name evidence="2" type="ORF">DMX08_13680</name>
</gene>
<dbReference type="EMBL" id="QJRN01000007">
    <property type="protein sequence ID" value="PYC37340.1"/>
    <property type="molecule type" value="Genomic_DNA"/>
</dbReference>
<evidence type="ECO:0000313" key="2">
    <source>
        <dbReference type="EMBL" id="PYC37340.1"/>
    </source>
</evidence>
<dbReference type="Proteomes" id="UP000248188">
    <property type="component" value="Unassembled WGS sequence"/>
</dbReference>
<comment type="caution">
    <text evidence="2">The sequence shown here is derived from an EMBL/GenBank/DDBJ whole genome shotgun (WGS) entry which is preliminary data.</text>
</comment>
<reference evidence="2 3" key="1">
    <citation type="submission" date="2018-06" db="EMBL/GenBank/DDBJ databases">
        <title>Pseudomonas diversity within urban Lake Michigan freshwaters.</title>
        <authorList>
            <person name="Batrich M."/>
            <person name="Hatzopoulos T."/>
            <person name="Putonti C."/>
        </authorList>
    </citation>
    <scope>NUCLEOTIDE SEQUENCE [LARGE SCALE GENOMIC DNA]</scope>
    <source>
        <strain evidence="2 3">MB-090624</strain>
    </source>
</reference>
<dbReference type="Gene3D" id="3.20.20.140">
    <property type="entry name" value="Metal-dependent hydrolases"/>
    <property type="match status" value="1"/>
</dbReference>
<organism evidence="2 3">
    <name type="scientific">Pseudomonas protegens</name>
    <dbReference type="NCBI Taxonomy" id="380021"/>
    <lineage>
        <taxon>Bacteria</taxon>
        <taxon>Pseudomonadati</taxon>
        <taxon>Pseudomonadota</taxon>
        <taxon>Gammaproteobacteria</taxon>
        <taxon>Pseudomonadales</taxon>
        <taxon>Pseudomonadaceae</taxon>
        <taxon>Pseudomonas</taxon>
    </lineage>
</organism>
<dbReference type="Pfam" id="PF04909">
    <property type="entry name" value="Amidohydro_2"/>
    <property type="match status" value="1"/>
</dbReference>
<feature type="domain" description="Amidohydrolase-related" evidence="1">
    <location>
        <begin position="41"/>
        <end position="108"/>
    </location>
</feature>
<evidence type="ECO:0000259" key="1">
    <source>
        <dbReference type="Pfam" id="PF04909"/>
    </source>
</evidence>
<accession>A0A9Q6IHI0</accession>
<dbReference type="GO" id="GO:0016787">
    <property type="term" value="F:hydrolase activity"/>
    <property type="evidence" value="ECO:0007669"/>
    <property type="project" value="InterPro"/>
</dbReference>